<name>A0A1F5Z339_9BACT</name>
<dbReference type="GO" id="GO:0006002">
    <property type="term" value="P:fructose 6-phosphate metabolic process"/>
    <property type="evidence" value="ECO:0007669"/>
    <property type="project" value="TreeGrafter"/>
</dbReference>
<dbReference type="InterPro" id="IPR029055">
    <property type="entry name" value="Ntn_hydrolases_N"/>
</dbReference>
<feature type="domain" description="SIS" evidence="9">
    <location>
        <begin position="288"/>
        <end position="426"/>
    </location>
</feature>
<dbReference type="InterPro" id="IPR001347">
    <property type="entry name" value="SIS_dom"/>
</dbReference>
<dbReference type="InterPro" id="IPR046348">
    <property type="entry name" value="SIS_dom_sf"/>
</dbReference>
<evidence type="ECO:0000256" key="4">
    <source>
        <dbReference type="ARBA" id="ARBA00022576"/>
    </source>
</evidence>
<accession>A0A1F5Z339</accession>
<comment type="catalytic activity">
    <reaction evidence="1">
        <text>D-fructose 6-phosphate + L-glutamine = D-glucosamine 6-phosphate + L-glutamate</text>
        <dbReference type="Rhea" id="RHEA:13237"/>
        <dbReference type="ChEBI" id="CHEBI:29985"/>
        <dbReference type="ChEBI" id="CHEBI:58359"/>
        <dbReference type="ChEBI" id="CHEBI:58725"/>
        <dbReference type="ChEBI" id="CHEBI:61527"/>
        <dbReference type="EC" id="2.6.1.16"/>
    </reaction>
</comment>
<dbReference type="InterPro" id="IPR035490">
    <property type="entry name" value="GlmS/FrlB_SIS"/>
</dbReference>
<keyword evidence="4 10" id="KW-0032">Aminotransferase</keyword>
<dbReference type="CDD" id="cd00714">
    <property type="entry name" value="GFAT"/>
    <property type="match status" value="1"/>
</dbReference>
<protein>
    <recommendedName>
        <fullName evidence="3">Glutamine--fructose-6-phosphate aminotransferase [isomerizing]</fullName>
        <ecNumber evidence="2">2.6.1.16</ecNumber>
    </recommendedName>
</protein>
<sequence length="600" mass="65663">MCGIFGYIGNNKQAADLVLTGLKSLEYRGYDSWGIAAVNEGGRILLEKKTGKIGAAEFNFKNHSRIAIGHTRWATHGGVTVANAHPHLDCTGHFALIHNGIIENYDEIKKALLKIGHRFISETDSEVAVHLLEENYKSLIKKNKTNSQDSLFVEALKITFSSFRGLNAVIVLNAKNRTFGAAKNGSPLVLGFGNKENYLASDSQAILPYTNKLYFMEDQELVLVTKDQIKVFDLISGKEKSIKPVSVSWKTETEDKGKLPHFMLKEILDQGKVIKNIVTDSDENIKKFASLISSSFGTYLVGCGTAAYACLTGTYIFSKIAKKHVNFSVASEFGYLIDFLTEKSLVIGLSQSGETIDLIDVMKKAKERGVKLGAIVNVLGSTLYRMTDNKLLLNAGVEKAVVSTKAFTAKIAHLLLIAYALTGDINKGKTELRKAVEILEELFKPSSLNAIKTLATKLYRHKNIYIIGRGISYPIALESALKIKEASYIHAEGFAGGELKHGVIALVEKGTPCLAFLPNDETYFDTLSGVMEMKARGGFIIGIGFKNHEVFDEFINSGDCQMASGIPNVVVGQLLGYYLALCHGVDPDKPRNLAKSVTVK</sequence>
<evidence type="ECO:0000313" key="10">
    <source>
        <dbReference type="EMBL" id="OGG06512.1"/>
    </source>
</evidence>
<dbReference type="Pfam" id="PF01380">
    <property type="entry name" value="SIS"/>
    <property type="match status" value="2"/>
</dbReference>
<evidence type="ECO:0000256" key="5">
    <source>
        <dbReference type="ARBA" id="ARBA00022679"/>
    </source>
</evidence>
<dbReference type="EC" id="2.6.1.16" evidence="2"/>
<feature type="domain" description="SIS" evidence="9">
    <location>
        <begin position="454"/>
        <end position="590"/>
    </location>
</feature>
<evidence type="ECO:0000259" key="8">
    <source>
        <dbReference type="PROSITE" id="PS51278"/>
    </source>
</evidence>
<dbReference type="NCBIfam" id="NF001484">
    <property type="entry name" value="PRK00331.1"/>
    <property type="match status" value="1"/>
</dbReference>
<dbReference type="EMBL" id="MFJF01000015">
    <property type="protein sequence ID" value="OGG06512.1"/>
    <property type="molecule type" value="Genomic_DNA"/>
</dbReference>
<evidence type="ECO:0000313" key="11">
    <source>
        <dbReference type="Proteomes" id="UP000177354"/>
    </source>
</evidence>
<evidence type="ECO:0000256" key="1">
    <source>
        <dbReference type="ARBA" id="ARBA00001031"/>
    </source>
</evidence>
<dbReference type="Proteomes" id="UP000177354">
    <property type="component" value="Unassembled WGS sequence"/>
</dbReference>
<dbReference type="PROSITE" id="PS51464">
    <property type="entry name" value="SIS"/>
    <property type="match status" value="2"/>
</dbReference>
<dbReference type="CDD" id="cd05008">
    <property type="entry name" value="SIS_GlmS_GlmD_1"/>
    <property type="match status" value="1"/>
</dbReference>
<keyword evidence="7" id="KW-0315">Glutamine amidotransferase</keyword>
<dbReference type="Gene3D" id="3.60.20.10">
    <property type="entry name" value="Glutamine Phosphoribosylpyrophosphate, subunit 1, domain 1"/>
    <property type="match status" value="1"/>
</dbReference>
<dbReference type="AlphaFoldDB" id="A0A1F5Z339"/>
<dbReference type="PROSITE" id="PS51278">
    <property type="entry name" value="GATASE_TYPE_2"/>
    <property type="match status" value="1"/>
</dbReference>
<dbReference type="PANTHER" id="PTHR10937:SF0">
    <property type="entry name" value="GLUTAMINE--FRUCTOSE-6-PHOSPHATE TRANSAMINASE (ISOMERIZING)"/>
    <property type="match status" value="1"/>
</dbReference>
<evidence type="ECO:0000256" key="3">
    <source>
        <dbReference type="ARBA" id="ARBA00016090"/>
    </source>
</evidence>
<dbReference type="GO" id="GO:0004360">
    <property type="term" value="F:glutamine-fructose-6-phosphate transaminase (isomerizing) activity"/>
    <property type="evidence" value="ECO:0007669"/>
    <property type="project" value="UniProtKB-EC"/>
</dbReference>
<gene>
    <name evidence="10" type="ORF">A2777_06040</name>
</gene>
<keyword evidence="5 10" id="KW-0808">Transferase</keyword>
<comment type="caution">
    <text evidence="10">The sequence shown here is derived from an EMBL/GenBank/DDBJ whole genome shotgun (WGS) entry which is preliminary data.</text>
</comment>
<dbReference type="GO" id="GO:0097367">
    <property type="term" value="F:carbohydrate derivative binding"/>
    <property type="evidence" value="ECO:0007669"/>
    <property type="project" value="InterPro"/>
</dbReference>
<dbReference type="SUPFAM" id="SSF53697">
    <property type="entry name" value="SIS domain"/>
    <property type="match status" value="1"/>
</dbReference>
<dbReference type="SUPFAM" id="SSF56235">
    <property type="entry name" value="N-terminal nucleophile aminohydrolases (Ntn hydrolases)"/>
    <property type="match status" value="1"/>
</dbReference>
<feature type="domain" description="Glutamine amidotransferase type-2" evidence="8">
    <location>
        <begin position="2"/>
        <end position="227"/>
    </location>
</feature>
<dbReference type="InterPro" id="IPR047084">
    <property type="entry name" value="GFAT_N"/>
</dbReference>
<reference evidence="10 11" key="1">
    <citation type="journal article" date="2016" name="Nat. Commun.">
        <title>Thousands of microbial genomes shed light on interconnected biogeochemical processes in an aquifer system.</title>
        <authorList>
            <person name="Anantharaman K."/>
            <person name="Brown C.T."/>
            <person name="Hug L.A."/>
            <person name="Sharon I."/>
            <person name="Castelle C.J."/>
            <person name="Probst A.J."/>
            <person name="Thomas B.C."/>
            <person name="Singh A."/>
            <person name="Wilkins M.J."/>
            <person name="Karaoz U."/>
            <person name="Brodie E.L."/>
            <person name="Williams K.H."/>
            <person name="Hubbard S.S."/>
            <person name="Banfield J.F."/>
        </authorList>
    </citation>
    <scope>NUCLEOTIDE SEQUENCE [LARGE SCALE GENOMIC DNA]</scope>
</reference>
<dbReference type="Gene3D" id="3.40.50.10490">
    <property type="entry name" value="Glucose-6-phosphate isomerase like protein, domain 1"/>
    <property type="match status" value="2"/>
</dbReference>
<evidence type="ECO:0000259" key="9">
    <source>
        <dbReference type="PROSITE" id="PS51464"/>
    </source>
</evidence>
<dbReference type="InterPro" id="IPR017932">
    <property type="entry name" value="GATase_2_dom"/>
</dbReference>
<evidence type="ECO:0000256" key="6">
    <source>
        <dbReference type="ARBA" id="ARBA00022737"/>
    </source>
</evidence>
<dbReference type="InterPro" id="IPR005855">
    <property type="entry name" value="GFAT"/>
</dbReference>
<evidence type="ECO:0000256" key="2">
    <source>
        <dbReference type="ARBA" id="ARBA00012916"/>
    </source>
</evidence>
<dbReference type="GO" id="GO:0006047">
    <property type="term" value="P:UDP-N-acetylglucosamine metabolic process"/>
    <property type="evidence" value="ECO:0007669"/>
    <property type="project" value="TreeGrafter"/>
</dbReference>
<dbReference type="InterPro" id="IPR035466">
    <property type="entry name" value="GlmS/AgaS_SIS"/>
</dbReference>
<dbReference type="FunFam" id="3.60.20.10:FF:000006">
    <property type="entry name" value="Glutamine--fructose-6-phosphate aminotransferase [isomerizing]"/>
    <property type="match status" value="1"/>
</dbReference>
<keyword evidence="6" id="KW-0677">Repeat</keyword>
<dbReference type="PANTHER" id="PTHR10937">
    <property type="entry name" value="GLUCOSAMINE--FRUCTOSE-6-PHOSPHATE AMINOTRANSFERASE, ISOMERIZING"/>
    <property type="match status" value="1"/>
</dbReference>
<proteinExistence type="predicted"/>
<dbReference type="NCBIfam" id="TIGR01135">
    <property type="entry name" value="glmS"/>
    <property type="match status" value="1"/>
</dbReference>
<dbReference type="CDD" id="cd05009">
    <property type="entry name" value="SIS_GlmS_GlmD_2"/>
    <property type="match status" value="1"/>
</dbReference>
<organism evidence="10 11">
    <name type="scientific">Candidatus Gottesmanbacteria bacterium RIFCSPHIGHO2_01_FULL_40_15</name>
    <dbReference type="NCBI Taxonomy" id="1798376"/>
    <lineage>
        <taxon>Bacteria</taxon>
        <taxon>Candidatus Gottesmaniibacteriota</taxon>
    </lineage>
</organism>
<dbReference type="GO" id="GO:0006487">
    <property type="term" value="P:protein N-linked glycosylation"/>
    <property type="evidence" value="ECO:0007669"/>
    <property type="project" value="TreeGrafter"/>
</dbReference>
<evidence type="ECO:0000256" key="7">
    <source>
        <dbReference type="ARBA" id="ARBA00022962"/>
    </source>
</evidence>
<dbReference type="Pfam" id="PF13522">
    <property type="entry name" value="GATase_6"/>
    <property type="match status" value="1"/>
</dbReference>